<accession>A0A9W9YFH1</accession>
<dbReference type="Pfam" id="PF00531">
    <property type="entry name" value="Death"/>
    <property type="match status" value="1"/>
</dbReference>
<dbReference type="GO" id="GO:0005886">
    <property type="term" value="C:plasma membrane"/>
    <property type="evidence" value="ECO:0007669"/>
    <property type="project" value="TreeGrafter"/>
</dbReference>
<keyword evidence="4" id="KW-1185">Reference proteome</keyword>
<dbReference type="InterPro" id="IPR011029">
    <property type="entry name" value="DEATH-like_dom_sf"/>
</dbReference>
<gene>
    <name evidence="3" type="ORF">OS493_005878</name>
</gene>
<sequence length="491" mass="54855">MGLNVFCGTSVSISIPIKCVFCVQGTNFSSSHDYSTCKSCRNCGKHENKTGECTLEEDTTKCLGTCHKGFYMDKIAGDCHPCSDCCSSIEGEKYHEKQCEDSGLPTKQQCRMSNIECHRPTKADKDRDDHDQEDEHQGDPQLALKIAAIVSCCIMVVFIVIVIVILRCYGCERAKIVLKECCCWCCRLLTSNGGNTVYFQRSGCHFETDDLESAMSDVTEGKTKAVSKWSGFQRQFSVPVETRSNAKYLKIPRSSSHPGCLNKLSAKESSDIKLGSFKKFLLDQRSKKLTKKGYTPVPTGQLLEIDDLHLDKDCLRKQTSSSEFPGNKLQPVVVAHDIGKEGLEKPFVKEQCTSTTGLHQSGTTQVADIPQEFLRRCLSKKLSTAIPRESYRAICVKLDILRNMFGDDYRLLGEKVGLSKDEITLCGQSGNPTHSIIEKFESQKGSSIGKFKAIMQKMERNDVETIIDKWIQDEYTYNNSSSVIISSWKKG</sequence>
<proteinExistence type="predicted"/>
<reference evidence="3" key="1">
    <citation type="submission" date="2023-01" db="EMBL/GenBank/DDBJ databases">
        <title>Genome assembly of the deep-sea coral Lophelia pertusa.</title>
        <authorList>
            <person name="Herrera S."/>
            <person name="Cordes E."/>
        </authorList>
    </citation>
    <scope>NUCLEOTIDE SEQUENCE</scope>
    <source>
        <strain evidence="3">USNM1676648</strain>
        <tissue evidence="3">Polyp</tissue>
    </source>
</reference>
<keyword evidence="1" id="KW-1133">Transmembrane helix</keyword>
<feature type="transmembrane region" description="Helical" evidence="1">
    <location>
        <begin position="142"/>
        <end position="166"/>
    </location>
</feature>
<evidence type="ECO:0000256" key="1">
    <source>
        <dbReference type="SAM" id="Phobius"/>
    </source>
</evidence>
<dbReference type="OrthoDB" id="5989206at2759"/>
<evidence type="ECO:0000313" key="4">
    <source>
        <dbReference type="Proteomes" id="UP001163046"/>
    </source>
</evidence>
<dbReference type="AlphaFoldDB" id="A0A9W9YFH1"/>
<keyword evidence="1" id="KW-0812">Transmembrane</keyword>
<dbReference type="InterPro" id="IPR000488">
    <property type="entry name" value="Death_dom"/>
</dbReference>
<dbReference type="PANTHER" id="PTHR46605:SF2">
    <property type="entry name" value="TNFR-CYS DOMAIN-CONTAINING PROTEIN"/>
    <property type="match status" value="1"/>
</dbReference>
<dbReference type="InterPro" id="IPR052302">
    <property type="entry name" value="Neurotrophin_rcpt-DD"/>
</dbReference>
<comment type="caution">
    <text evidence="3">The sequence shown here is derived from an EMBL/GenBank/DDBJ whole genome shotgun (WGS) entry which is preliminary data.</text>
</comment>
<dbReference type="GO" id="GO:0015026">
    <property type="term" value="F:coreceptor activity"/>
    <property type="evidence" value="ECO:0007669"/>
    <property type="project" value="TreeGrafter"/>
</dbReference>
<organism evidence="3 4">
    <name type="scientific">Desmophyllum pertusum</name>
    <dbReference type="NCBI Taxonomy" id="174260"/>
    <lineage>
        <taxon>Eukaryota</taxon>
        <taxon>Metazoa</taxon>
        <taxon>Cnidaria</taxon>
        <taxon>Anthozoa</taxon>
        <taxon>Hexacorallia</taxon>
        <taxon>Scleractinia</taxon>
        <taxon>Caryophylliina</taxon>
        <taxon>Caryophylliidae</taxon>
        <taxon>Desmophyllum</taxon>
    </lineage>
</organism>
<dbReference type="GO" id="GO:0048406">
    <property type="term" value="F:nerve growth factor binding"/>
    <property type="evidence" value="ECO:0007669"/>
    <property type="project" value="TreeGrafter"/>
</dbReference>
<evidence type="ECO:0000313" key="3">
    <source>
        <dbReference type="EMBL" id="KAJ7339480.1"/>
    </source>
</evidence>
<protein>
    <recommendedName>
        <fullName evidence="2">Death domain-containing protein</fullName>
    </recommendedName>
</protein>
<dbReference type="SUPFAM" id="SSF47986">
    <property type="entry name" value="DEATH domain"/>
    <property type="match status" value="1"/>
</dbReference>
<dbReference type="GO" id="GO:0005035">
    <property type="term" value="F:death receptor activity"/>
    <property type="evidence" value="ECO:0007669"/>
    <property type="project" value="TreeGrafter"/>
</dbReference>
<dbReference type="GO" id="GO:0007266">
    <property type="term" value="P:Rho protein signal transduction"/>
    <property type="evidence" value="ECO:0007669"/>
    <property type="project" value="TreeGrafter"/>
</dbReference>
<dbReference type="Proteomes" id="UP001163046">
    <property type="component" value="Unassembled WGS sequence"/>
</dbReference>
<dbReference type="Gene3D" id="1.10.533.10">
    <property type="entry name" value="Death Domain, Fas"/>
    <property type="match status" value="1"/>
</dbReference>
<dbReference type="PANTHER" id="PTHR46605">
    <property type="entry name" value="TUMOR NECROSIS FACTOR RECEPTOR"/>
    <property type="match status" value="1"/>
</dbReference>
<name>A0A9W9YFH1_9CNID</name>
<dbReference type="EMBL" id="MU827779">
    <property type="protein sequence ID" value="KAJ7339480.1"/>
    <property type="molecule type" value="Genomic_DNA"/>
</dbReference>
<feature type="domain" description="Death" evidence="2">
    <location>
        <begin position="397"/>
        <end position="470"/>
    </location>
</feature>
<dbReference type="GO" id="GO:0009986">
    <property type="term" value="C:cell surface"/>
    <property type="evidence" value="ECO:0007669"/>
    <property type="project" value="TreeGrafter"/>
</dbReference>
<evidence type="ECO:0000259" key="2">
    <source>
        <dbReference type="Pfam" id="PF00531"/>
    </source>
</evidence>
<keyword evidence="1" id="KW-0472">Membrane</keyword>